<evidence type="ECO:0000313" key="4">
    <source>
        <dbReference type="Proteomes" id="UP000033647"/>
    </source>
</evidence>
<keyword evidence="4" id="KW-1185">Reference proteome</keyword>
<reference evidence="3 4" key="1">
    <citation type="submission" date="2015-03" db="EMBL/GenBank/DDBJ databases">
        <title>RNA-seq based gene annotation and comparative genomics of four Zymoseptoria species reveal species-specific pathogenicity related genes and transposable element activity.</title>
        <authorList>
            <person name="Grandaubert J."/>
            <person name="Bhattacharyya A."/>
            <person name="Stukenbrock E.H."/>
        </authorList>
    </citation>
    <scope>NUCLEOTIDE SEQUENCE [LARGE SCALE GENOMIC DNA]</scope>
    <source>
        <strain evidence="3 4">Zb18110</strain>
    </source>
</reference>
<accession>A0A0F4GEZ2</accession>
<evidence type="ECO:0000313" key="3">
    <source>
        <dbReference type="EMBL" id="KJX95961.1"/>
    </source>
</evidence>
<organism evidence="3 4">
    <name type="scientific">Zymoseptoria brevis</name>
    <dbReference type="NCBI Taxonomy" id="1047168"/>
    <lineage>
        <taxon>Eukaryota</taxon>
        <taxon>Fungi</taxon>
        <taxon>Dikarya</taxon>
        <taxon>Ascomycota</taxon>
        <taxon>Pezizomycotina</taxon>
        <taxon>Dothideomycetes</taxon>
        <taxon>Dothideomycetidae</taxon>
        <taxon>Mycosphaerellales</taxon>
        <taxon>Mycosphaerellaceae</taxon>
        <taxon>Zymoseptoria</taxon>
    </lineage>
</organism>
<protein>
    <submittedName>
        <fullName evidence="3">Uncharacterized protein</fullName>
    </submittedName>
</protein>
<dbReference type="EMBL" id="LAFY01000843">
    <property type="protein sequence ID" value="KJX95961.1"/>
    <property type="molecule type" value="Genomic_DNA"/>
</dbReference>
<evidence type="ECO:0000256" key="2">
    <source>
        <dbReference type="SAM" id="MobiDB-lite"/>
    </source>
</evidence>
<keyword evidence="1" id="KW-0175">Coiled coil</keyword>
<proteinExistence type="predicted"/>
<feature type="compositionally biased region" description="Basic residues" evidence="2">
    <location>
        <begin position="42"/>
        <end position="58"/>
    </location>
</feature>
<sequence length="319" mass="36801">MAQVHLPRHQQQQQQRVRIADAHSPGKENIPPTWAKGTPHSTAKKHHDKPRSKHRRDRTAREVLAPLPAGVLKSTVAKDGFFQQFGKHIQRQNSEDDPLRVRPGFFAKYRQDEVQEQGLDMGFSEAAHDYCNSAATHLEQRHADLTQVITERRTGFDTNGNPVPRPGVPTQAEFDALFQEMKLLDRDIEEEQISVKFTRPDGTENTTLLYFGRTLELLCKRKEEKQARIAELQAERDEVKAEMDGLVKEIEGESEEGKKAEEVFKKDIEGFRKEEEECEKKAKRKMREMKKEEDAVTEEFNRKVEELFVMASAQRGWIG</sequence>
<feature type="region of interest" description="Disordered" evidence="2">
    <location>
        <begin position="1"/>
        <end position="63"/>
    </location>
</feature>
<comment type="caution">
    <text evidence="3">The sequence shown here is derived from an EMBL/GenBank/DDBJ whole genome shotgun (WGS) entry which is preliminary data.</text>
</comment>
<dbReference type="Proteomes" id="UP000033647">
    <property type="component" value="Unassembled WGS sequence"/>
</dbReference>
<feature type="coiled-coil region" evidence="1">
    <location>
        <begin position="215"/>
        <end position="299"/>
    </location>
</feature>
<dbReference type="OrthoDB" id="3644217at2759"/>
<dbReference type="AlphaFoldDB" id="A0A0F4GEZ2"/>
<name>A0A0F4GEZ2_9PEZI</name>
<evidence type="ECO:0000256" key="1">
    <source>
        <dbReference type="SAM" id="Coils"/>
    </source>
</evidence>
<gene>
    <name evidence="3" type="ORF">TI39_contig851g00010</name>
</gene>